<feature type="binding site" evidence="12">
    <location>
        <position position="62"/>
    </location>
    <ligand>
        <name>Mg(2+)</name>
        <dbReference type="ChEBI" id="CHEBI:18420"/>
    </ligand>
</feature>
<proteinExistence type="inferred from homology"/>
<evidence type="ECO:0000256" key="10">
    <source>
        <dbReference type="ARBA" id="ARBA00041237"/>
    </source>
</evidence>
<dbReference type="PANTHER" id="PTHR42958:SF2">
    <property type="entry name" value="UPTAKE HYDROGENASE LARGE SUBUNIT"/>
    <property type="match status" value="1"/>
</dbReference>
<evidence type="ECO:0000256" key="1">
    <source>
        <dbReference type="ARBA" id="ARBA00001967"/>
    </source>
</evidence>
<evidence type="ECO:0000256" key="3">
    <source>
        <dbReference type="ARBA" id="ARBA00009292"/>
    </source>
</evidence>
<dbReference type="Proteomes" id="UP000029227">
    <property type="component" value="Unassembled WGS sequence"/>
</dbReference>
<keyword evidence="5 12" id="KW-0533">Nickel</keyword>
<evidence type="ECO:0000256" key="12">
    <source>
        <dbReference type="PIRSR" id="PIRSR601501-1"/>
    </source>
</evidence>
<sequence length="156" mass="17901">MSKRIVIDPITRIEGHLRIEVEVDENNVIEKAWASSTLFRGLEIILKGRTPFDVGLLVQRICGVCTFSHYLCGTMAVEDAIGAAVPMNAKYLRSMMLEALHMHDHIVHFYILHGLDWIDVVSALKADPPRPPRWRCNIPIPRWRQAKASCARYRRK</sequence>
<dbReference type="EMBL" id="BBMN01000010">
    <property type="protein sequence ID" value="GAL06271.1"/>
    <property type="molecule type" value="Genomic_DNA"/>
</dbReference>
<dbReference type="PANTHER" id="PTHR42958">
    <property type="entry name" value="HYDROGENASE-2 LARGE CHAIN"/>
    <property type="match status" value="1"/>
</dbReference>
<accession>A0A090QTN7</accession>
<comment type="similarity">
    <text evidence="3">Belongs to the [NiFe]/[NiFeSe] hydrogenase large subunit family.</text>
</comment>
<evidence type="ECO:0000313" key="14">
    <source>
        <dbReference type="Proteomes" id="UP000029227"/>
    </source>
</evidence>
<dbReference type="InterPro" id="IPR029014">
    <property type="entry name" value="NiFe-Hase_large"/>
</dbReference>
<evidence type="ECO:0000256" key="8">
    <source>
        <dbReference type="ARBA" id="ARBA00037655"/>
    </source>
</evidence>
<dbReference type="eggNOG" id="COG0374">
    <property type="taxonomic scope" value="Bacteria"/>
</dbReference>
<dbReference type="InterPro" id="IPR001501">
    <property type="entry name" value="Ni-dep_hyd_lsu"/>
</dbReference>
<keyword evidence="6 12" id="KW-0479">Metal-binding</keyword>
<dbReference type="Pfam" id="PF00374">
    <property type="entry name" value="NiFeSe_Hases"/>
    <property type="match status" value="1"/>
</dbReference>
<comment type="subcellular location">
    <subcellularLocation>
        <location evidence="2">Cell envelope</location>
    </subcellularLocation>
</comment>
<evidence type="ECO:0000256" key="4">
    <source>
        <dbReference type="ARBA" id="ARBA00011771"/>
    </source>
</evidence>
<evidence type="ECO:0000256" key="9">
    <source>
        <dbReference type="ARBA" id="ARBA00040803"/>
    </source>
</evidence>
<keyword evidence="12" id="KW-0408">Iron</keyword>
<comment type="caution">
    <text evidence="13">The sequence shown here is derived from an EMBL/GenBank/DDBJ whole genome shotgun (WGS) entry which is preliminary data.</text>
</comment>
<keyword evidence="12" id="KW-0460">Magnesium</keyword>
<dbReference type="SUPFAM" id="SSF56762">
    <property type="entry name" value="HydB/Nqo4-like"/>
    <property type="match status" value="1"/>
</dbReference>
<name>A0A090QTN7_9GAMM</name>
<dbReference type="PROSITE" id="PS00507">
    <property type="entry name" value="NI_HGENASE_L_1"/>
    <property type="match status" value="1"/>
</dbReference>
<evidence type="ECO:0000256" key="5">
    <source>
        <dbReference type="ARBA" id="ARBA00022596"/>
    </source>
</evidence>
<evidence type="ECO:0000256" key="6">
    <source>
        <dbReference type="ARBA" id="ARBA00022723"/>
    </source>
</evidence>
<evidence type="ECO:0000313" key="13">
    <source>
        <dbReference type="EMBL" id="GAL06271.1"/>
    </source>
</evidence>
<comment type="function">
    <text evidence="8">This enzyme recycles the H(2) produced by nitrogenase to increase the production of ATP and to protect nitrogenase against inhibition or damage by O(2) under carbon- or phosphate-limited conditions.</text>
</comment>
<dbReference type="GO" id="GO:0008901">
    <property type="term" value="F:ferredoxin hydrogenase activity"/>
    <property type="evidence" value="ECO:0007669"/>
    <property type="project" value="InterPro"/>
</dbReference>
<dbReference type="GO" id="GO:0030313">
    <property type="term" value="C:cell envelope"/>
    <property type="evidence" value="ECO:0007669"/>
    <property type="project" value="UniProtKB-SubCell"/>
</dbReference>
<gene>
    <name evidence="13" type="ORF">JCM19237_1916</name>
</gene>
<dbReference type="Gene3D" id="1.10.645.10">
    <property type="entry name" value="Cytochrome-c3 Hydrogenase, chain B"/>
    <property type="match status" value="1"/>
</dbReference>
<feature type="binding site" evidence="12">
    <location>
        <position position="43"/>
    </location>
    <ligand>
        <name>Mg(2+)</name>
        <dbReference type="ChEBI" id="CHEBI:18420"/>
    </ligand>
</feature>
<comment type="cofactor">
    <cofactor evidence="12">
        <name>Fe cation</name>
        <dbReference type="ChEBI" id="CHEBI:24875"/>
    </cofactor>
</comment>
<keyword evidence="7 13" id="KW-0560">Oxidoreductase</keyword>
<feature type="binding site" evidence="12">
    <location>
        <position position="65"/>
    </location>
    <ligand>
        <name>Fe cation</name>
        <dbReference type="ChEBI" id="CHEBI:24875"/>
    </ligand>
</feature>
<feature type="binding site" evidence="12">
    <location>
        <position position="65"/>
    </location>
    <ligand>
        <name>Ni(2+)</name>
        <dbReference type="ChEBI" id="CHEBI:49786"/>
    </ligand>
</feature>
<reference evidence="13 14" key="1">
    <citation type="journal article" date="2014" name="Genome Announc.">
        <title>Draft Genome Sequences of Two Vibrionaceae Species, Vibrio ponticus C121 and Photobacterium aphoticum C119, Isolated as Coral Reef Microbiota.</title>
        <authorList>
            <person name="Al-saari N."/>
            <person name="Meirelles P.M."/>
            <person name="Mino S."/>
            <person name="Suda W."/>
            <person name="Oshima K."/>
            <person name="Hattori M."/>
            <person name="Ohkuma M."/>
            <person name="Thompson F.L."/>
            <person name="Gomez-Gil B."/>
            <person name="Sawabe T."/>
            <person name="Sawabe T."/>
        </authorList>
    </citation>
    <scope>NUCLEOTIDE SEQUENCE [LARGE SCALE GENOMIC DNA]</scope>
    <source>
        <strain evidence="13 14">JCM 19237</strain>
    </source>
</reference>
<organism evidence="13 14">
    <name type="scientific">Photobacterium aphoticum</name>
    <dbReference type="NCBI Taxonomy" id="754436"/>
    <lineage>
        <taxon>Bacteria</taxon>
        <taxon>Pseudomonadati</taxon>
        <taxon>Pseudomonadota</taxon>
        <taxon>Gammaproteobacteria</taxon>
        <taxon>Vibrionales</taxon>
        <taxon>Vibrionaceae</taxon>
        <taxon>Photobacterium</taxon>
    </lineage>
</organism>
<protein>
    <recommendedName>
        <fullName evidence="9">Uptake hydrogenase large subunit</fullName>
    </recommendedName>
    <alternativeName>
        <fullName evidence="11">Hydrogenlyase</fullName>
    </alternativeName>
    <alternativeName>
        <fullName evidence="10">Membrane-bound hydrogenase large subunit</fullName>
    </alternativeName>
</protein>
<evidence type="ECO:0000256" key="11">
    <source>
        <dbReference type="ARBA" id="ARBA00042683"/>
    </source>
</evidence>
<evidence type="ECO:0000256" key="2">
    <source>
        <dbReference type="ARBA" id="ARBA00004196"/>
    </source>
</evidence>
<comment type="subunit">
    <text evidence="4">Heterodimer of a large and a small subunit.</text>
</comment>
<dbReference type="AlphaFoldDB" id="A0A090QTN7"/>
<dbReference type="InterPro" id="IPR050867">
    <property type="entry name" value="NiFe/NiFeSe_hydrgnase_LSU"/>
</dbReference>
<dbReference type="InterPro" id="IPR018194">
    <property type="entry name" value="Ni-dep_hyd_lsu_Ni_BS"/>
</dbReference>
<dbReference type="GO" id="GO:0016151">
    <property type="term" value="F:nickel cation binding"/>
    <property type="evidence" value="ECO:0007669"/>
    <property type="project" value="InterPro"/>
</dbReference>
<dbReference type="STRING" id="754436.JCM19237_1916"/>
<evidence type="ECO:0000256" key="7">
    <source>
        <dbReference type="ARBA" id="ARBA00023002"/>
    </source>
</evidence>
<comment type="cofactor">
    <cofactor evidence="1 12">
        <name>Ni(2+)</name>
        <dbReference type="ChEBI" id="CHEBI:49786"/>
    </cofactor>
</comment>